<proteinExistence type="predicted"/>
<dbReference type="InterPro" id="IPR025962">
    <property type="entry name" value="SdpI/YhfL"/>
</dbReference>
<keyword evidence="1" id="KW-0812">Transmembrane</keyword>
<feature type="transmembrane region" description="Helical" evidence="1">
    <location>
        <begin position="85"/>
        <end position="108"/>
    </location>
</feature>
<organism evidence="2">
    <name type="scientific">Rhodococcus hoagii (strain 103S)</name>
    <name type="common">Rhodococcus equi</name>
    <dbReference type="NCBI Taxonomy" id="685727"/>
    <lineage>
        <taxon>Bacteria</taxon>
        <taxon>Bacillati</taxon>
        <taxon>Actinomycetota</taxon>
        <taxon>Actinomycetes</taxon>
        <taxon>Mycobacteriales</taxon>
        <taxon>Nocardiaceae</taxon>
        <taxon>Prescottella</taxon>
    </lineage>
</organism>
<sequence length="131" mass="13460">MDSIGLRITLCLTFVIAGIAITWTSRAAATGRLGRNSLAGIRTPTTMHSDETWSAAHGASRPWTDIGGGLAIVAGLSALIPMSEAMLTALGFAGAACLLGFTLGGAWVGVRAAREVASDDDTSEASRTMEH</sequence>
<dbReference type="GeneID" id="57577301"/>
<keyword evidence="1" id="KW-1133">Transmembrane helix</keyword>
<evidence type="ECO:0000313" key="2">
    <source>
        <dbReference type="EMBL" id="CBH47689.1"/>
    </source>
</evidence>
<evidence type="ECO:0000256" key="1">
    <source>
        <dbReference type="SAM" id="Phobius"/>
    </source>
</evidence>
<protein>
    <submittedName>
        <fullName evidence="2">Integral membrane protein</fullName>
    </submittedName>
</protein>
<dbReference type="KEGG" id="req:REQ_16120"/>
<dbReference type="EMBL" id="FN563149">
    <property type="protein sequence ID" value="CBH47689.1"/>
    <property type="molecule type" value="Genomic_DNA"/>
</dbReference>
<dbReference type="RefSeq" id="WP_005514228.1">
    <property type="nucleotide sequence ID" value="NC_014659.1"/>
</dbReference>
<name>A0A3S5Y594_RHOH1</name>
<evidence type="ECO:0000313" key="3">
    <source>
        <dbReference type="Proteomes" id="UP000006892"/>
    </source>
</evidence>
<reference evidence="2" key="1">
    <citation type="journal article" date="2010" name="PLoS Genet.">
        <title>The genome of a pathogenic rhodococcus: cooptive virulence underpinned by key gene acquisitions.</title>
        <authorList>
            <person name="Letek M."/>
            <person name="Gonzalez P."/>
            <person name="Macarthur I."/>
            <person name="Rodriguez H."/>
            <person name="Freeman T.C."/>
            <person name="Valero-Rello A."/>
            <person name="Blanco M."/>
            <person name="Buckley T."/>
            <person name="Cherevach I."/>
            <person name="Fahey R."/>
            <person name="Hapeshi A."/>
            <person name="Holdstock J."/>
            <person name="Leadon D."/>
            <person name="Navas J."/>
            <person name="Ocampo A."/>
            <person name="Quail M.A."/>
            <person name="Sanders M."/>
            <person name="Scortti M.M."/>
            <person name="Prescott J.F."/>
            <person name="Fogarty U."/>
            <person name="Meijer W.G."/>
            <person name="Parkhill J."/>
            <person name="Bentley S.D."/>
            <person name="Vazquez-Boland J.A."/>
        </authorList>
    </citation>
    <scope>NUCLEOTIDE SEQUENCE [LARGE SCALE GENOMIC DNA]</scope>
    <source>
        <strain evidence="2 3">103S</strain>
    </source>
</reference>
<dbReference type="AlphaFoldDB" id="A0A3S5Y594"/>
<gene>
    <name evidence="2" type="ordered locus">REQ_16120</name>
</gene>
<accession>A0A3S5Y594</accession>
<dbReference type="Pfam" id="PF13630">
    <property type="entry name" value="SdpI"/>
    <property type="match status" value="1"/>
</dbReference>
<keyword evidence="1" id="KW-0472">Membrane</keyword>
<dbReference type="Proteomes" id="UP001154400">
    <property type="component" value="Chromosome"/>
</dbReference>